<dbReference type="AlphaFoldDB" id="A0A1E1MSG5"/>
<evidence type="ECO:0000313" key="2">
    <source>
        <dbReference type="Proteomes" id="UP000177625"/>
    </source>
</evidence>
<sequence>MMDTASVDAGVGEWEVSADYSVAGYSGCFLCARLCAFAYRGTRSPIQICARGQGPFIQHDNIHNSLITPKALKYNRGYSEPTTTIASILIAYGLAPPVATYSNIPTGFTALQSYTKAYGYTLRQRDIRLFRALFVYDCVGKYDLKGKQLVVVYYSDSTIDATIASETLIKRGVISGIEVYTQDTEGKDDFDYFA</sequence>
<dbReference type="EMBL" id="FJVC01000530">
    <property type="protein sequence ID" value="CZT52022.1"/>
    <property type="molecule type" value="Genomic_DNA"/>
</dbReference>
<gene>
    <name evidence="1" type="ORF">RSE6_13256</name>
</gene>
<protein>
    <submittedName>
        <fullName evidence="1">Uncharacterized protein</fullName>
    </submittedName>
</protein>
<dbReference type="Proteomes" id="UP000177625">
    <property type="component" value="Unassembled WGS sequence"/>
</dbReference>
<proteinExistence type="predicted"/>
<evidence type="ECO:0000313" key="1">
    <source>
        <dbReference type="EMBL" id="CZT52022.1"/>
    </source>
</evidence>
<accession>A0A1E1MSG5</accession>
<keyword evidence="2" id="KW-1185">Reference proteome</keyword>
<reference evidence="2" key="1">
    <citation type="submission" date="2016-03" db="EMBL/GenBank/DDBJ databases">
        <authorList>
            <person name="Guldener U."/>
        </authorList>
    </citation>
    <scope>NUCLEOTIDE SEQUENCE [LARGE SCALE GENOMIC DNA]</scope>
</reference>
<organism evidence="1 2">
    <name type="scientific">Rhynchosporium secalis</name>
    <name type="common">Barley scald fungus</name>
    <dbReference type="NCBI Taxonomy" id="38038"/>
    <lineage>
        <taxon>Eukaryota</taxon>
        <taxon>Fungi</taxon>
        <taxon>Dikarya</taxon>
        <taxon>Ascomycota</taxon>
        <taxon>Pezizomycotina</taxon>
        <taxon>Leotiomycetes</taxon>
        <taxon>Helotiales</taxon>
        <taxon>Ploettnerulaceae</taxon>
        <taxon>Rhynchosporium</taxon>
    </lineage>
</organism>
<name>A0A1E1MSG5_RHYSE</name>